<feature type="domain" description="Glycosyl hydrolase family 13 catalytic" evidence="4">
    <location>
        <begin position="27"/>
        <end position="416"/>
    </location>
</feature>
<dbReference type="PANTHER" id="PTHR10357:SF179">
    <property type="entry name" value="NEUTRAL AND BASIC AMINO ACID TRANSPORT PROTEIN RBAT"/>
    <property type="match status" value="1"/>
</dbReference>
<reference evidence="5" key="1">
    <citation type="submission" date="2021-03" db="EMBL/GenBank/DDBJ databases">
        <title>Roseibium sp. CAU 1637 isolated from Incheon.</title>
        <authorList>
            <person name="Kim W."/>
        </authorList>
    </citation>
    <scope>NUCLEOTIDE SEQUENCE</scope>
    <source>
        <strain evidence="5">CAU 1637</strain>
    </source>
</reference>
<evidence type="ECO:0000256" key="3">
    <source>
        <dbReference type="ARBA" id="ARBA00023295"/>
    </source>
</evidence>
<dbReference type="EMBL" id="JAFLNF010000004">
    <property type="protein sequence ID" value="MBO0345774.1"/>
    <property type="molecule type" value="Genomic_DNA"/>
</dbReference>
<evidence type="ECO:0000313" key="5">
    <source>
        <dbReference type="EMBL" id="MBO0345774.1"/>
    </source>
</evidence>
<dbReference type="Pfam" id="PF00128">
    <property type="entry name" value="Alpha-amylase"/>
    <property type="match status" value="1"/>
</dbReference>
<sequence length="552" mass="61611">MLPHPSDTAYPAASGDTDWWRGAVIYQIYPRSFQDSNGDGIGDLPGITRRLDYIAGLGVDAIWLSPFFTSPMADFGYDVSDYRDVDPMFGTLDDFKAMVAKAKSLGLKVLIDLVISHTSDQHAWFKESRSSRSNPKADWYVWAQSKPEGSPPNNWLSIFGGSAWEWDGVRGQYYLHNFLTSQPDLNFHNKEVQTAVLDVARFWLDLGVEGFRLDTVNFYFHDQELRDNPPRPPNVPITGVDPSNPYSFQHHLFDKTRPENLAFLERLRRLADAYPGTTLVGEIGADRDVIGTTAAYTVKDKRLHMAYSFDLLTEDNSPAYLRQTIEAMEAELGDGWPSWALSNHDVTRVATRWGQGRDLRRFAPLATALVTCLRGTPCIYQGEELGLEEADVPFELLQDPYGIRFWPKFKGRDGCRTPMPWDADAAHAGFTEGTPWLPVPQAHHMVGVSAQSGDGTSVLERTRSFLTWRKQQPPLQKGSIRFVDAPEGMFALLRHFEDRAILCVFNMTSDSTSFTPDIGALTLLSGSGFGGTLDGATLKIHGLDAAFAEVEA</sequence>
<evidence type="ECO:0000259" key="4">
    <source>
        <dbReference type="SMART" id="SM00642"/>
    </source>
</evidence>
<comment type="similarity">
    <text evidence="1">Belongs to the glycosyl hydrolase 13 family.</text>
</comment>
<proteinExistence type="inferred from homology"/>
<gene>
    <name evidence="5" type="ORF">J0X15_11135</name>
</gene>
<organism evidence="5 6">
    <name type="scientific">Roseibium limicola</name>
    <dbReference type="NCBI Taxonomy" id="2816037"/>
    <lineage>
        <taxon>Bacteria</taxon>
        <taxon>Pseudomonadati</taxon>
        <taxon>Pseudomonadota</taxon>
        <taxon>Alphaproteobacteria</taxon>
        <taxon>Hyphomicrobiales</taxon>
        <taxon>Stappiaceae</taxon>
        <taxon>Roseibium</taxon>
    </lineage>
</organism>
<dbReference type="InterPro" id="IPR017853">
    <property type="entry name" value="GH"/>
</dbReference>
<dbReference type="Gene3D" id="2.60.40.1180">
    <property type="entry name" value="Golgi alpha-mannosidase II"/>
    <property type="match status" value="1"/>
</dbReference>
<name>A0A939J9D2_9HYPH</name>
<evidence type="ECO:0000256" key="1">
    <source>
        <dbReference type="ARBA" id="ARBA00008061"/>
    </source>
</evidence>
<keyword evidence="2" id="KW-0378">Hydrolase</keyword>
<dbReference type="Gene3D" id="3.90.400.10">
    <property type="entry name" value="Oligo-1,6-glucosidase, Domain 2"/>
    <property type="match status" value="1"/>
</dbReference>
<evidence type="ECO:0000313" key="6">
    <source>
        <dbReference type="Proteomes" id="UP000664779"/>
    </source>
</evidence>
<dbReference type="InterPro" id="IPR006047">
    <property type="entry name" value="GH13_cat_dom"/>
</dbReference>
<dbReference type="SUPFAM" id="SSF51011">
    <property type="entry name" value="Glycosyl hydrolase domain"/>
    <property type="match status" value="1"/>
</dbReference>
<dbReference type="CDD" id="cd11330">
    <property type="entry name" value="AmyAc_OligoGlu"/>
    <property type="match status" value="1"/>
</dbReference>
<dbReference type="SUPFAM" id="SSF51445">
    <property type="entry name" value="(Trans)glycosidases"/>
    <property type="match status" value="1"/>
</dbReference>
<dbReference type="AlphaFoldDB" id="A0A939J9D2"/>
<accession>A0A939J9D2</accession>
<dbReference type="InterPro" id="IPR013780">
    <property type="entry name" value="Glyco_hydro_b"/>
</dbReference>
<dbReference type="Proteomes" id="UP000664779">
    <property type="component" value="Unassembled WGS sequence"/>
</dbReference>
<comment type="caution">
    <text evidence="5">The sequence shown here is derived from an EMBL/GenBank/DDBJ whole genome shotgun (WGS) entry which is preliminary data.</text>
</comment>
<dbReference type="GO" id="GO:0009313">
    <property type="term" value="P:oligosaccharide catabolic process"/>
    <property type="evidence" value="ECO:0007669"/>
    <property type="project" value="TreeGrafter"/>
</dbReference>
<evidence type="ECO:0000256" key="2">
    <source>
        <dbReference type="ARBA" id="ARBA00022801"/>
    </source>
</evidence>
<protein>
    <submittedName>
        <fullName evidence="5">Alpha-glucosidase</fullName>
    </submittedName>
</protein>
<dbReference type="PANTHER" id="PTHR10357">
    <property type="entry name" value="ALPHA-AMYLASE FAMILY MEMBER"/>
    <property type="match status" value="1"/>
</dbReference>
<dbReference type="GO" id="GO:0004556">
    <property type="term" value="F:alpha-amylase activity"/>
    <property type="evidence" value="ECO:0007669"/>
    <property type="project" value="TreeGrafter"/>
</dbReference>
<keyword evidence="3" id="KW-0326">Glycosidase</keyword>
<dbReference type="FunFam" id="3.90.400.10:FF:000002">
    <property type="entry name" value="Sucrose isomerase"/>
    <property type="match status" value="1"/>
</dbReference>
<keyword evidence="6" id="KW-1185">Reference proteome</keyword>
<dbReference type="Gene3D" id="3.20.20.80">
    <property type="entry name" value="Glycosidases"/>
    <property type="match status" value="2"/>
</dbReference>
<dbReference type="InterPro" id="IPR045857">
    <property type="entry name" value="O16G_dom_2"/>
</dbReference>
<dbReference type="SMART" id="SM00642">
    <property type="entry name" value="Aamy"/>
    <property type="match status" value="1"/>
</dbReference>